<proteinExistence type="predicted"/>
<accession>A0ABY0V551</accession>
<dbReference type="InterPro" id="IPR001584">
    <property type="entry name" value="Integrase_cat-core"/>
</dbReference>
<keyword evidence="3" id="KW-1185">Reference proteome</keyword>
<protein>
    <submittedName>
        <fullName evidence="2">Integrase core domain-containing protein</fullName>
    </submittedName>
</protein>
<organism evidence="2 3">
    <name type="scientific">Schaalia radingae</name>
    <dbReference type="NCBI Taxonomy" id="131110"/>
    <lineage>
        <taxon>Bacteria</taxon>
        <taxon>Bacillati</taxon>
        <taxon>Actinomycetota</taxon>
        <taxon>Actinomycetes</taxon>
        <taxon>Actinomycetales</taxon>
        <taxon>Actinomycetaceae</taxon>
        <taxon>Schaalia</taxon>
    </lineage>
</organism>
<dbReference type="EMBL" id="LT629792">
    <property type="protein sequence ID" value="SDT86072.1"/>
    <property type="molecule type" value="Genomic_DNA"/>
</dbReference>
<evidence type="ECO:0000313" key="3">
    <source>
        <dbReference type="Proteomes" id="UP000198976"/>
    </source>
</evidence>
<gene>
    <name evidence="2" type="ORF">SAMN04489714_0239</name>
</gene>
<evidence type="ECO:0000313" key="2">
    <source>
        <dbReference type="EMBL" id="SDT86072.1"/>
    </source>
</evidence>
<sequence>MQVPDEAARPLYLGVCARKGEDLGVCASGGLKSRGMCIGRRKFGTPRSRGSADSQTTVCSVTRFEKLALNAHALAENVNGSYENELVHTRAWRDVLEVEVATFEWVNWWSRTRLHQGLDYRNPVEIENDYWNIASTSKKMETRANA</sequence>
<evidence type="ECO:0000259" key="1">
    <source>
        <dbReference type="Pfam" id="PF13683"/>
    </source>
</evidence>
<name>A0ABY0V551_9ACTO</name>
<feature type="domain" description="Integrase catalytic" evidence="1">
    <location>
        <begin position="73"/>
        <end position="123"/>
    </location>
</feature>
<reference evidence="2 3" key="1">
    <citation type="submission" date="2016-10" db="EMBL/GenBank/DDBJ databases">
        <authorList>
            <person name="Varghese N."/>
            <person name="Submissions S."/>
        </authorList>
    </citation>
    <scope>NUCLEOTIDE SEQUENCE [LARGE SCALE GENOMIC DNA]</scope>
    <source>
        <strain evidence="2 3">DSM 9169</strain>
    </source>
</reference>
<dbReference type="Proteomes" id="UP000198976">
    <property type="component" value="Chromosome I"/>
</dbReference>
<dbReference type="Pfam" id="PF13683">
    <property type="entry name" value="rve_3"/>
    <property type="match status" value="1"/>
</dbReference>